<evidence type="ECO:0000256" key="7">
    <source>
        <dbReference type="ARBA" id="ARBA00023136"/>
    </source>
</evidence>
<dbReference type="CDD" id="cd17503">
    <property type="entry name" value="MFS_LmrB_MDR_like"/>
    <property type="match status" value="1"/>
</dbReference>
<evidence type="ECO:0000256" key="8">
    <source>
        <dbReference type="SAM" id="Phobius"/>
    </source>
</evidence>
<reference evidence="10 11" key="1">
    <citation type="journal article" date="2011" name="J. Bacteriol.">
        <title>Genome sequence of the mercury-methylating and pleomorphic Desulfovibrio africanus Strain Walvis Bay.</title>
        <authorList>
            <person name="Brown S.D."/>
            <person name="Wall J.D."/>
            <person name="Kucken A.M."/>
            <person name="Gilmour C.C."/>
            <person name="Podar M."/>
            <person name="Brandt C.C."/>
            <person name="Teshima H."/>
            <person name="Detter J.C."/>
            <person name="Han C.S."/>
            <person name="Land M.L."/>
            <person name="Lucas S."/>
            <person name="Han J."/>
            <person name="Pennacchio L."/>
            <person name="Nolan M."/>
            <person name="Pitluck S."/>
            <person name="Woyke T."/>
            <person name="Goodwin L."/>
            <person name="Palumbo A.V."/>
            <person name="Elias D.A."/>
        </authorList>
    </citation>
    <scope>NUCLEOTIDE SEQUENCE [LARGE SCALE GENOMIC DNA]</scope>
    <source>
        <strain evidence="10 11">Walvis Bay</strain>
    </source>
</reference>
<keyword evidence="4" id="KW-1003">Cell membrane</keyword>
<feature type="transmembrane region" description="Helical" evidence="8">
    <location>
        <begin position="53"/>
        <end position="75"/>
    </location>
</feature>
<dbReference type="PANTHER" id="PTHR42718:SF9">
    <property type="entry name" value="MAJOR FACILITATOR SUPERFAMILY MULTIDRUG TRANSPORTER MFSC"/>
    <property type="match status" value="1"/>
</dbReference>
<keyword evidence="7 8" id="KW-0472">Membrane</keyword>
<dbReference type="EMBL" id="CP003221">
    <property type="protein sequence ID" value="EGJ49865.1"/>
    <property type="molecule type" value="Genomic_DNA"/>
</dbReference>
<dbReference type="SUPFAM" id="SSF103473">
    <property type="entry name" value="MFS general substrate transporter"/>
    <property type="match status" value="1"/>
</dbReference>
<organism evidence="10 11">
    <name type="scientific">Desulfocurvibacter africanus subsp. africanus str. Walvis Bay</name>
    <dbReference type="NCBI Taxonomy" id="690850"/>
    <lineage>
        <taxon>Bacteria</taxon>
        <taxon>Pseudomonadati</taxon>
        <taxon>Thermodesulfobacteriota</taxon>
        <taxon>Desulfovibrionia</taxon>
        <taxon>Desulfovibrionales</taxon>
        <taxon>Desulfovibrionaceae</taxon>
        <taxon>Desulfocurvibacter</taxon>
    </lineage>
</organism>
<dbReference type="Pfam" id="PF07690">
    <property type="entry name" value="MFS_1"/>
    <property type="match status" value="1"/>
</dbReference>
<evidence type="ECO:0000256" key="3">
    <source>
        <dbReference type="ARBA" id="ARBA00022448"/>
    </source>
</evidence>
<evidence type="ECO:0000313" key="11">
    <source>
        <dbReference type="Proteomes" id="UP000007844"/>
    </source>
</evidence>
<dbReference type="InterPro" id="IPR011701">
    <property type="entry name" value="MFS"/>
</dbReference>
<evidence type="ECO:0000313" key="10">
    <source>
        <dbReference type="EMBL" id="EGJ49865.1"/>
    </source>
</evidence>
<dbReference type="STRING" id="690850.Desaf_1528"/>
<feature type="domain" description="Major facilitator superfamily (MFS) profile" evidence="9">
    <location>
        <begin position="17"/>
        <end position="485"/>
    </location>
</feature>
<dbReference type="eggNOG" id="COG0477">
    <property type="taxonomic scope" value="Bacteria"/>
</dbReference>
<name>F3Z0P1_DESAF</name>
<gene>
    <name evidence="10" type="ORF">Desaf_1528</name>
</gene>
<keyword evidence="11" id="KW-1185">Reference proteome</keyword>
<keyword evidence="5 8" id="KW-0812">Transmembrane</keyword>
<comment type="similarity">
    <text evidence="2">Belongs to the major facilitator superfamily. EmrB family.</text>
</comment>
<feature type="transmembrane region" description="Helical" evidence="8">
    <location>
        <begin position="82"/>
        <end position="102"/>
    </location>
</feature>
<feature type="transmembrane region" description="Helical" evidence="8">
    <location>
        <begin position="169"/>
        <end position="188"/>
    </location>
</feature>
<dbReference type="AlphaFoldDB" id="F3Z0P1"/>
<dbReference type="PROSITE" id="PS00217">
    <property type="entry name" value="SUGAR_TRANSPORT_2"/>
    <property type="match status" value="1"/>
</dbReference>
<feature type="transmembrane region" description="Helical" evidence="8">
    <location>
        <begin position="306"/>
        <end position="326"/>
    </location>
</feature>
<dbReference type="PANTHER" id="PTHR42718">
    <property type="entry name" value="MAJOR FACILITATOR SUPERFAMILY MULTIDRUG TRANSPORTER MFSC"/>
    <property type="match status" value="1"/>
</dbReference>
<dbReference type="KEGG" id="daf:Desaf_1528"/>
<dbReference type="InterPro" id="IPR036259">
    <property type="entry name" value="MFS_trans_sf"/>
</dbReference>
<dbReference type="GO" id="GO:0005886">
    <property type="term" value="C:plasma membrane"/>
    <property type="evidence" value="ECO:0007669"/>
    <property type="project" value="UniProtKB-SubCell"/>
</dbReference>
<evidence type="ECO:0000256" key="5">
    <source>
        <dbReference type="ARBA" id="ARBA00022692"/>
    </source>
</evidence>
<feature type="transmembrane region" description="Helical" evidence="8">
    <location>
        <begin position="277"/>
        <end position="300"/>
    </location>
</feature>
<proteinExistence type="inferred from homology"/>
<dbReference type="PROSITE" id="PS50850">
    <property type="entry name" value="MFS"/>
    <property type="match status" value="1"/>
</dbReference>
<dbReference type="Gene3D" id="1.20.1720.10">
    <property type="entry name" value="Multidrug resistance protein D"/>
    <property type="match status" value="1"/>
</dbReference>
<feature type="transmembrane region" description="Helical" evidence="8">
    <location>
        <begin position="142"/>
        <end position="163"/>
    </location>
</feature>
<accession>F3Z0P1</accession>
<evidence type="ECO:0000256" key="4">
    <source>
        <dbReference type="ARBA" id="ARBA00022475"/>
    </source>
</evidence>
<sequence>MQQAQEGGAGAAGKWLVTASVMIPTMIEVLDTSVANVALRHMQGSLAAGQEEITWVLTSYLVANAVVIPMSGWLAKVMGRKRYLMASVALFTVASLLCGMAGSLSTLVLFRILQGIGGGGMQPMSQAILLETFPPHERGLALSVYGMGVIVAPILGPVLGGWLTDNWSWRWIFYINLPIGLLAQFMCWSFVRDPAYQQRWQKGERVDYLGLALLVLGLGSLQIVLDLGQQHDWFGSSFILALSVVAGVCLFTLVFWEWHHENPIVNLRVFKDRSFALGNVVIFFGFFAFFGSIVLLPMFLQELMGYSAFQAGMVLSPGGLITLALMPFVGKLTQRVDARFLLCFGLLASAWSSYYMSGYNLDMGMVTAITGRNLQGVGLAFFFVPLSFLTMAYIPRTEMNNASAVYNLLRNLGGSFGTAFVTTMVARRGQFHHLRLAEHMGYYNQAFTSGVEGVRQYLEGLGMHVQSGVEAMAALYRLMQRQAAALAFLDVFHLQMIIFLCLSGAMWIMRRPPRGKAPDPGAAH</sequence>
<dbReference type="HOGENOM" id="CLU_000960_28_0_7"/>
<keyword evidence="3" id="KW-0813">Transport</keyword>
<dbReference type="InterPro" id="IPR005829">
    <property type="entry name" value="Sugar_transporter_CS"/>
</dbReference>
<feature type="transmembrane region" description="Helical" evidence="8">
    <location>
        <begin position="485"/>
        <end position="509"/>
    </location>
</feature>
<dbReference type="NCBIfam" id="TIGR00711">
    <property type="entry name" value="efflux_EmrB"/>
    <property type="match status" value="1"/>
</dbReference>
<keyword evidence="6 8" id="KW-1133">Transmembrane helix</keyword>
<feature type="transmembrane region" description="Helical" evidence="8">
    <location>
        <begin position="376"/>
        <end position="394"/>
    </location>
</feature>
<comment type="subcellular location">
    <subcellularLocation>
        <location evidence="1">Cell membrane</location>
        <topology evidence="1">Multi-pass membrane protein</topology>
    </subcellularLocation>
</comment>
<dbReference type="Gene3D" id="1.20.1250.20">
    <property type="entry name" value="MFS general substrate transporter like domains"/>
    <property type="match status" value="1"/>
</dbReference>
<feature type="transmembrane region" description="Helical" evidence="8">
    <location>
        <begin position="338"/>
        <end position="356"/>
    </location>
</feature>
<evidence type="ECO:0000256" key="2">
    <source>
        <dbReference type="ARBA" id="ARBA00008537"/>
    </source>
</evidence>
<dbReference type="Proteomes" id="UP000007844">
    <property type="component" value="Chromosome"/>
</dbReference>
<dbReference type="InterPro" id="IPR004638">
    <property type="entry name" value="EmrB-like"/>
</dbReference>
<evidence type="ECO:0000259" key="9">
    <source>
        <dbReference type="PROSITE" id="PS50850"/>
    </source>
</evidence>
<protein>
    <submittedName>
        <fullName evidence="10">Drug resistance transporter, EmrB/QacA subfamily</fullName>
    </submittedName>
</protein>
<evidence type="ECO:0000256" key="1">
    <source>
        <dbReference type="ARBA" id="ARBA00004651"/>
    </source>
</evidence>
<dbReference type="GO" id="GO:0022857">
    <property type="term" value="F:transmembrane transporter activity"/>
    <property type="evidence" value="ECO:0007669"/>
    <property type="project" value="InterPro"/>
</dbReference>
<evidence type="ECO:0000256" key="6">
    <source>
        <dbReference type="ARBA" id="ARBA00022989"/>
    </source>
</evidence>
<dbReference type="InterPro" id="IPR020846">
    <property type="entry name" value="MFS_dom"/>
</dbReference>
<feature type="transmembrane region" description="Helical" evidence="8">
    <location>
        <begin position="237"/>
        <end position="256"/>
    </location>
</feature>